<keyword evidence="6" id="KW-0315">Glutamine amidotransferase</keyword>
<evidence type="ECO:0000256" key="7">
    <source>
        <dbReference type="ARBA" id="ARBA00048741"/>
    </source>
</evidence>
<evidence type="ECO:0000313" key="9">
    <source>
        <dbReference type="EMBL" id="GAA4017961.1"/>
    </source>
</evidence>
<dbReference type="InterPro" id="IPR001962">
    <property type="entry name" value="Asn_synthase"/>
</dbReference>
<dbReference type="InterPro" id="IPR029055">
    <property type="entry name" value="Ntn_hydrolases_N"/>
</dbReference>
<proteinExistence type="inferred from homology"/>
<evidence type="ECO:0000256" key="2">
    <source>
        <dbReference type="ARBA" id="ARBA00005752"/>
    </source>
</evidence>
<dbReference type="PROSITE" id="PS51278">
    <property type="entry name" value="GATASE_TYPE_2"/>
    <property type="match status" value="1"/>
</dbReference>
<dbReference type="PANTHER" id="PTHR43284">
    <property type="entry name" value="ASPARAGINE SYNTHETASE (GLUTAMINE-HYDROLYZING)"/>
    <property type="match status" value="1"/>
</dbReference>
<evidence type="ECO:0000256" key="5">
    <source>
        <dbReference type="ARBA" id="ARBA00022840"/>
    </source>
</evidence>
<evidence type="ECO:0000256" key="4">
    <source>
        <dbReference type="ARBA" id="ARBA00022741"/>
    </source>
</evidence>
<evidence type="ECO:0000256" key="6">
    <source>
        <dbReference type="ARBA" id="ARBA00022962"/>
    </source>
</evidence>
<dbReference type="Pfam" id="PF13522">
    <property type="entry name" value="GATase_6"/>
    <property type="match status" value="1"/>
</dbReference>
<dbReference type="PANTHER" id="PTHR43284:SF1">
    <property type="entry name" value="ASPARAGINE SYNTHETASE"/>
    <property type="match status" value="1"/>
</dbReference>
<dbReference type="InterPro" id="IPR006426">
    <property type="entry name" value="Asn_synth_AEB"/>
</dbReference>
<dbReference type="SUPFAM" id="SSF52402">
    <property type="entry name" value="Adenine nucleotide alpha hydrolases-like"/>
    <property type="match status" value="1"/>
</dbReference>
<evidence type="ECO:0000259" key="8">
    <source>
        <dbReference type="PROSITE" id="PS51278"/>
    </source>
</evidence>
<dbReference type="CDD" id="cd00712">
    <property type="entry name" value="AsnB"/>
    <property type="match status" value="1"/>
</dbReference>
<dbReference type="Gene3D" id="3.60.20.10">
    <property type="entry name" value="Glutamine Phosphoribosylpyrophosphate, subunit 1, domain 1"/>
    <property type="match status" value="1"/>
</dbReference>
<dbReference type="CDD" id="cd01991">
    <property type="entry name" value="Asn_synthase_B_C"/>
    <property type="match status" value="1"/>
</dbReference>
<comment type="caution">
    <text evidence="9">The sequence shown here is derived from an EMBL/GenBank/DDBJ whole genome shotgun (WGS) entry which is preliminary data.</text>
</comment>
<comment type="catalytic activity">
    <reaction evidence="7">
        <text>L-aspartate + L-glutamine + ATP + H2O = L-asparagine + L-glutamate + AMP + diphosphate + H(+)</text>
        <dbReference type="Rhea" id="RHEA:12228"/>
        <dbReference type="ChEBI" id="CHEBI:15377"/>
        <dbReference type="ChEBI" id="CHEBI:15378"/>
        <dbReference type="ChEBI" id="CHEBI:29985"/>
        <dbReference type="ChEBI" id="CHEBI:29991"/>
        <dbReference type="ChEBI" id="CHEBI:30616"/>
        <dbReference type="ChEBI" id="CHEBI:33019"/>
        <dbReference type="ChEBI" id="CHEBI:58048"/>
        <dbReference type="ChEBI" id="CHEBI:58359"/>
        <dbReference type="ChEBI" id="CHEBI:456215"/>
        <dbReference type="EC" id="6.3.5.4"/>
    </reaction>
</comment>
<dbReference type="EMBL" id="BAABBQ010000001">
    <property type="protein sequence ID" value="GAA4017961.1"/>
    <property type="molecule type" value="Genomic_DNA"/>
</dbReference>
<dbReference type="InterPro" id="IPR014729">
    <property type="entry name" value="Rossmann-like_a/b/a_fold"/>
</dbReference>
<evidence type="ECO:0000256" key="3">
    <source>
        <dbReference type="ARBA" id="ARBA00012737"/>
    </source>
</evidence>
<dbReference type="RefSeq" id="WP_344706925.1">
    <property type="nucleotide sequence ID" value="NZ_BAABBQ010000001.1"/>
</dbReference>
<evidence type="ECO:0000256" key="1">
    <source>
        <dbReference type="ARBA" id="ARBA00005187"/>
    </source>
</evidence>
<keyword evidence="10" id="KW-1185">Reference proteome</keyword>
<sequence>MCGIAGMMGPRAADERLLGQMADPIRHRGPDDGGVWTDAEAGIGLAHRRLAIVDLSPHGAQPMASASGRFVLSYNGEVYNHRDLRAELEAAGAAPPSGWRGHSDTETLLEGIAHWGLAGTLERATGMFALAVWDKATRTLSLVRDRFGEKPLYYGWIGKDLVFASELKSIRALPGFAAEIEREAVAGLAARSYIPAPLSIYRGIFKLMPGCVLEVVPGAAPRQSAPPVGTAEQGLKLSRYWDYRQVIADGLSDPIASEGEALEAVEASLRQAIADQAVADVPVGAFLSGGFDSSTVVALYQKVSSGPVRTYSIGFTEAGFDEAPHAKAVAAHLGTDHSELYVTPAEAREVLPLLPAMYDEPFADSSQIPTYLVSRFAKSEVTVALTGDGGDELFGGYNRHVIGPALWQRLAPVPAALRALGRPLGSLPQRWFELLVQSGPKGNGAARIAKGLKVATSARSPDDVYRSFIDEWAFEANPVLGAHPVPDVPLNLEGASPAERMMLGDALGYLPDDILCKVDRASMAVSLETRVPFLDHRLAAVAARVPIGMKIADGRGKQIVRKLLNRYVPSELTDRPKAGFGIPVGEWLRGPLKEWADDLLSEERLRRTGMFDVAAIRRRYESHQAGHRDSTVALWSVLMFESWLEAQGSATLADAA</sequence>
<protein>
    <recommendedName>
        <fullName evidence="3">asparagine synthase (glutamine-hydrolyzing)</fullName>
        <ecNumber evidence="3">6.3.5.4</ecNumber>
    </recommendedName>
</protein>
<dbReference type="SUPFAM" id="SSF56235">
    <property type="entry name" value="N-terminal nucleophile aminohydrolases (Ntn hydrolases)"/>
    <property type="match status" value="1"/>
</dbReference>
<dbReference type="PIRSF" id="PIRSF001589">
    <property type="entry name" value="Asn_synthetase_glu-h"/>
    <property type="match status" value="1"/>
</dbReference>
<gene>
    <name evidence="9" type="primary">asnB</name>
    <name evidence="9" type="ORF">GCM10022280_16640</name>
</gene>
<dbReference type="EC" id="6.3.5.4" evidence="3"/>
<dbReference type="NCBIfam" id="TIGR01536">
    <property type="entry name" value="asn_synth_AEB"/>
    <property type="match status" value="1"/>
</dbReference>
<reference evidence="10" key="1">
    <citation type="journal article" date="2019" name="Int. J. Syst. Evol. Microbiol.">
        <title>The Global Catalogue of Microorganisms (GCM) 10K type strain sequencing project: providing services to taxonomists for standard genome sequencing and annotation.</title>
        <authorList>
            <consortium name="The Broad Institute Genomics Platform"/>
            <consortium name="The Broad Institute Genome Sequencing Center for Infectious Disease"/>
            <person name="Wu L."/>
            <person name="Ma J."/>
        </authorList>
    </citation>
    <scope>NUCLEOTIDE SEQUENCE [LARGE SCALE GENOMIC DNA]</scope>
    <source>
        <strain evidence="10">JCM 17563</strain>
    </source>
</reference>
<dbReference type="Proteomes" id="UP001500235">
    <property type="component" value="Unassembled WGS sequence"/>
</dbReference>
<comment type="pathway">
    <text evidence="1">Amino-acid biosynthesis; L-asparagine biosynthesis; L-asparagine from L-aspartate (L-Gln route): step 1/1.</text>
</comment>
<evidence type="ECO:0000313" key="10">
    <source>
        <dbReference type="Proteomes" id="UP001500235"/>
    </source>
</evidence>
<keyword evidence="5" id="KW-0067">ATP-binding</keyword>
<dbReference type="Gene3D" id="3.40.50.620">
    <property type="entry name" value="HUPs"/>
    <property type="match status" value="1"/>
</dbReference>
<name>A0ABP7SXF4_9SPHN</name>
<accession>A0ABP7SXF4</accession>
<dbReference type="Pfam" id="PF00733">
    <property type="entry name" value="Asn_synthase"/>
    <property type="match status" value="1"/>
</dbReference>
<keyword evidence="4" id="KW-0547">Nucleotide-binding</keyword>
<dbReference type="InterPro" id="IPR051786">
    <property type="entry name" value="ASN_synthetase/amidase"/>
</dbReference>
<dbReference type="InterPro" id="IPR033738">
    <property type="entry name" value="AsnB_N"/>
</dbReference>
<organism evidence="9 10">
    <name type="scientific">Sphingomonas swuensis</name>
    <dbReference type="NCBI Taxonomy" id="977800"/>
    <lineage>
        <taxon>Bacteria</taxon>
        <taxon>Pseudomonadati</taxon>
        <taxon>Pseudomonadota</taxon>
        <taxon>Alphaproteobacteria</taxon>
        <taxon>Sphingomonadales</taxon>
        <taxon>Sphingomonadaceae</taxon>
        <taxon>Sphingomonas</taxon>
    </lineage>
</organism>
<feature type="domain" description="Glutamine amidotransferase type-2" evidence="8">
    <location>
        <begin position="2"/>
        <end position="218"/>
    </location>
</feature>
<comment type="similarity">
    <text evidence="2">Belongs to the asparagine synthetase family.</text>
</comment>
<dbReference type="InterPro" id="IPR017932">
    <property type="entry name" value="GATase_2_dom"/>
</dbReference>